<dbReference type="NCBIfam" id="NF007128">
    <property type="entry name" value="PRK09569.1"/>
    <property type="match status" value="1"/>
</dbReference>
<reference evidence="8 9" key="1">
    <citation type="submission" date="2024-04" db="EMBL/GenBank/DDBJ databases">
        <authorList>
            <person name="Rising A."/>
            <person name="Reimegard J."/>
            <person name="Sonavane S."/>
            <person name="Akerstrom W."/>
            <person name="Nylinder S."/>
            <person name="Hedman E."/>
            <person name="Kallberg Y."/>
        </authorList>
    </citation>
    <scope>NUCLEOTIDE SEQUENCE [LARGE SCALE GENOMIC DNA]</scope>
</reference>
<dbReference type="Pfam" id="PF00285">
    <property type="entry name" value="Citrate_synt"/>
    <property type="match status" value="1"/>
</dbReference>
<dbReference type="PROSITE" id="PS00480">
    <property type="entry name" value="CITRATE_SYNTHASE"/>
    <property type="match status" value="1"/>
</dbReference>
<dbReference type="Proteomes" id="UP001497382">
    <property type="component" value="Unassembled WGS sequence"/>
</dbReference>
<keyword evidence="9" id="KW-1185">Reference proteome</keyword>
<evidence type="ECO:0000313" key="9">
    <source>
        <dbReference type="Proteomes" id="UP001497382"/>
    </source>
</evidence>
<dbReference type="InterPro" id="IPR010109">
    <property type="entry name" value="Citrate_synthase_euk"/>
</dbReference>
<dbReference type="SUPFAM" id="SSF48256">
    <property type="entry name" value="Citrate synthase"/>
    <property type="match status" value="1"/>
</dbReference>
<evidence type="ECO:0000256" key="2">
    <source>
        <dbReference type="ARBA" id="ARBA00004751"/>
    </source>
</evidence>
<evidence type="ECO:0000256" key="1">
    <source>
        <dbReference type="ARBA" id="ARBA00004305"/>
    </source>
</evidence>
<organism evidence="8 9">
    <name type="scientific">Larinioides sclopetarius</name>
    <dbReference type="NCBI Taxonomy" id="280406"/>
    <lineage>
        <taxon>Eukaryota</taxon>
        <taxon>Metazoa</taxon>
        <taxon>Ecdysozoa</taxon>
        <taxon>Arthropoda</taxon>
        <taxon>Chelicerata</taxon>
        <taxon>Arachnida</taxon>
        <taxon>Araneae</taxon>
        <taxon>Araneomorphae</taxon>
        <taxon>Entelegynae</taxon>
        <taxon>Araneoidea</taxon>
        <taxon>Araneidae</taxon>
        <taxon>Larinioides</taxon>
    </lineage>
</organism>
<dbReference type="GO" id="GO:0005975">
    <property type="term" value="P:carbohydrate metabolic process"/>
    <property type="evidence" value="ECO:0007669"/>
    <property type="project" value="TreeGrafter"/>
</dbReference>
<sequence length="478" mass="53578">MVPLRKIFSNRLIAQFQVRSMPLSVLRKFTSHSTDLKEIMAKKIYEHRKVVKEFREKYGSKVIEEITVDQMYGGMRGMKCLLTETSELDPEEGIRIRNRTLPECLEQLPKAQAGEQPLPEGIFWLLMTGDMPTYEQAKSLSQQWAEQAQLPPHVLTILNNFPPNLHPVARFAAAITACNTESVFAKAYSEGVPESRYWEFTFDDAMSLIAKLPTIAATIYKNMNHQGSSVCVVDPAKDWAHNFASMLGNENHKFIEFMRLYLTILSDHEGGNVSAHTAHLVGSALSDPFLSFAAGMSSFAGPLHGLAVQEVLAWIAKLMERYGPDVTEDQMKDFVWETLNSGQVVPGYGHAVLRRTDPRFTVQHHFALKHLSNEPLIKIVSNAYKVVPQVLREYGKVKNPWPNSDACTGALFQCLGLKDMRFSTLVFGVSRALGVMASLVWDRALSLPMEQPSSLTTDELKKFAGDAQKTSQNVKQAI</sequence>
<accession>A0AAV1Z1S5</accession>
<comment type="similarity">
    <text evidence="3 7">Belongs to the citrate synthase family.</text>
</comment>
<proteinExistence type="inferred from homology"/>
<dbReference type="PANTHER" id="PTHR11739">
    <property type="entry name" value="CITRATE SYNTHASE"/>
    <property type="match status" value="1"/>
</dbReference>
<dbReference type="EMBL" id="CAXIEN010000017">
    <property type="protein sequence ID" value="CAL1265380.1"/>
    <property type="molecule type" value="Genomic_DNA"/>
</dbReference>
<comment type="caution">
    <text evidence="8">The sequence shown here is derived from an EMBL/GenBank/DDBJ whole genome shotgun (WGS) entry which is preliminary data.</text>
</comment>
<dbReference type="InterPro" id="IPR002020">
    <property type="entry name" value="Citrate_synthase"/>
</dbReference>
<gene>
    <name evidence="8" type="ORF">LARSCL_LOCUS2495</name>
</gene>
<evidence type="ECO:0000256" key="5">
    <source>
        <dbReference type="ARBA" id="ARBA00022679"/>
    </source>
</evidence>
<evidence type="ECO:0000313" key="8">
    <source>
        <dbReference type="EMBL" id="CAL1265380.1"/>
    </source>
</evidence>
<name>A0AAV1Z1S5_9ARAC</name>
<feature type="active site" evidence="6">
    <location>
        <position position="350"/>
    </location>
</feature>
<dbReference type="InterPro" id="IPR016142">
    <property type="entry name" value="Citrate_synth-like_lrg_a-sub"/>
</dbReference>
<dbReference type="GO" id="GO:0046912">
    <property type="term" value="F:acyltransferase activity, acyl groups converted into alkyl on transfer"/>
    <property type="evidence" value="ECO:0007669"/>
    <property type="project" value="InterPro"/>
</dbReference>
<feature type="active site" evidence="6">
    <location>
        <position position="304"/>
    </location>
</feature>
<evidence type="ECO:0000256" key="3">
    <source>
        <dbReference type="ARBA" id="ARBA00010566"/>
    </source>
</evidence>
<keyword evidence="5 7" id="KW-0808">Transferase</keyword>
<dbReference type="NCBIfam" id="TIGR01793">
    <property type="entry name" value="cit_synth_euk"/>
    <property type="match status" value="1"/>
</dbReference>
<evidence type="ECO:0000256" key="4">
    <source>
        <dbReference type="ARBA" id="ARBA00011738"/>
    </source>
</evidence>
<dbReference type="FunFam" id="1.10.580.10:FF:000001">
    <property type="entry name" value="Citrate synthase"/>
    <property type="match status" value="1"/>
</dbReference>
<dbReference type="GO" id="GO:0006101">
    <property type="term" value="P:citrate metabolic process"/>
    <property type="evidence" value="ECO:0007669"/>
    <property type="project" value="InterPro"/>
</dbReference>
<dbReference type="InterPro" id="IPR016143">
    <property type="entry name" value="Citrate_synth-like_sm_a-sub"/>
</dbReference>
<evidence type="ECO:0000256" key="7">
    <source>
        <dbReference type="RuleBase" id="RU000441"/>
    </source>
</evidence>
<comment type="subunit">
    <text evidence="4">Homodimer.</text>
</comment>
<dbReference type="AlphaFoldDB" id="A0AAV1Z1S5"/>
<dbReference type="InterPro" id="IPR019810">
    <property type="entry name" value="Citrate_synthase_AS"/>
</dbReference>
<feature type="active site" evidence="6">
    <location>
        <position position="405"/>
    </location>
</feature>
<dbReference type="InterPro" id="IPR036969">
    <property type="entry name" value="Citrate_synthase_sf"/>
</dbReference>
<dbReference type="GO" id="GO:0006099">
    <property type="term" value="P:tricarboxylic acid cycle"/>
    <property type="evidence" value="ECO:0007669"/>
    <property type="project" value="InterPro"/>
</dbReference>
<evidence type="ECO:0000256" key="6">
    <source>
        <dbReference type="PIRSR" id="PIRSR610109-1"/>
    </source>
</evidence>
<dbReference type="Gene3D" id="1.10.580.10">
    <property type="entry name" value="Citrate Synthase, domain 1"/>
    <property type="match status" value="1"/>
</dbReference>
<comment type="subcellular location">
    <subcellularLocation>
        <location evidence="1">Mitochondrion matrix</location>
    </subcellularLocation>
</comment>
<dbReference type="Gene3D" id="1.10.230.10">
    <property type="entry name" value="Cytochrome P450-Terp, domain 2"/>
    <property type="match status" value="1"/>
</dbReference>
<dbReference type="PANTHER" id="PTHR11739:SF8">
    <property type="entry name" value="CITRATE SYNTHASE, MITOCHONDRIAL"/>
    <property type="match status" value="1"/>
</dbReference>
<dbReference type="PRINTS" id="PR00143">
    <property type="entry name" value="CITRTSNTHASE"/>
</dbReference>
<protein>
    <recommendedName>
        <fullName evidence="7">Citrate synthase</fullName>
    </recommendedName>
</protein>
<dbReference type="GO" id="GO:0005759">
    <property type="term" value="C:mitochondrial matrix"/>
    <property type="evidence" value="ECO:0007669"/>
    <property type="project" value="UniProtKB-SubCell"/>
</dbReference>
<comment type="pathway">
    <text evidence="2">Carbohydrate metabolism; tricarboxylic acid cycle; isocitrate from oxaloacetate: step 1/2.</text>
</comment>